<proteinExistence type="predicted"/>
<dbReference type="Proteomes" id="UP001142055">
    <property type="component" value="Chromosome 1"/>
</dbReference>
<organism evidence="3 4">
    <name type="scientific">Blomia tropicalis</name>
    <name type="common">Mite</name>
    <dbReference type="NCBI Taxonomy" id="40697"/>
    <lineage>
        <taxon>Eukaryota</taxon>
        <taxon>Metazoa</taxon>
        <taxon>Ecdysozoa</taxon>
        <taxon>Arthropoda</taxon>
        <taxon>Chelicerata</taxon>
        <taxon>Arachnida</taxon>
        <taxon>Acari</taxon>
        <taxon>Acariformes</taxon>
        <taxon>Sarcoptiformes</taxon>
        <taxon>Astigmata</taxon>
        <taxon>Glycyphagoidea</taxon>
        <taxon>Echimyopodidae</taxon>
        <taxon>Blomia</taxon>
    </lineage>
</organism>
<dbReference type="AlphaFoldDB" id="A0A9Q0MFQ7"/>
<feature type="transmembrane region" description="Helical" evidence="2">
    <location>
        <begin position="42"/>
        <end position="62"/>
    </location>
</feature>
<keyword evidence="4" id="KW-1185">Reference proteome</keyword>
<protein>
    <submittedName>
        <fullName evidence="3">Uncharacterized protein</fullName>
    </submittedName>
</protein>
<comment type="caution">
    <text evidence="3">The sequence shown here is derived from an EMBL/GenBank/DDBJ whole genome shotgun (WGS) entry which is preliminary data.</text>
</comment>
<dbReference type="EMBL" id="JAPWDV010000001">
    <property type="protein sequence ID" value="KAJ6223532.1"/>
    <property type="molecule type" value="Genomic_DNA"/>
</dbReference>
<name>A0A9Q0MFQ7_BLOTA</name>
<keyword evidence="2" id="KW-0472">Membrane</keyword>
<evidence type="ECO:0000313" key="3">
    <source>
        <dbReference type="EMBL" id="KAJ6223532.1"/>
    </source>
</evidence>
<feature type="region of interest" description="Disordered" evidence="1">
    <location>
        <begin position="83"/>
        <end position="104"/>
    </location>
</feature>
<reference evidence="3" key="1">
    <citation type="submission" date="2022-12" db="EMBL/GenBank/DDBJ databases">
        <title>Genome assemblies of Blomia tropicalis.</title>
        <authorList>
            <person name="Cui Y."/>
        </authorList>
    </citation>
    <scope>NUCLEOTIDE SEQUENCE</scope>
    <source>
        <tissue evidence="3">Adult mites</tissue>
    </source>
</reference>
<keyword evidence="2" id="KW-0812">Transmembrane</keyword>
<evidence type="ECO:0000256" key="2">
    <source>
        <dbReference type="SAM" id="Phobius"/>
    </source>
</evidence>
<evidence type="ECO:0000256" key="1">
    <source>
        <dbReference type="SAM" id="MobiDB-lite"/>
    </source>
</evidence>
<feature type="compositionally biased region" description="Low complexity" evidence="1">
    <location>
        <begin position="92"/>
        <end position="104"/>
    </location>
</feature>
<evidence type="ECO:0000313" key="4">
    <source>
        <dbReference type="Proteomes" id="UP001142055"/>
    </source>
</evidence>
<sequence length="141" mass="15998">MKKHELENWNNGFNIINSSENETNSGTKRKNLYEELDQLTKIITFIFLIITFLLLPIIIIWLMGKEARKLLQASKLMSALKASKSRPSVRDTSASQTSTTTLKSSQKLFSTKVKQAKSIDYKLKRSIPSKLDSNVDTSSSR</sequence>
<keyword evidence="2" id="KW-1133">Transmembrane helix</keyword>
<accession>A0A9Q0MFQ7</accession>
<gene>
    <name evidence="3" type="ORF">RDWZM_002077</name>
</gene>